<dbReference type="Gene3D" id="1.10.10.10">
    <property type="entry name" value="Winged helix-like DNA-binding domain superfamily/Winged helix DNA-binding domain"/>
    <property type="match status" value="1"/>
</dbReference>
<dbReference type="InterPro" id="IPR036388">
    <property type="entry name" value="WH-like_DNA-bd_sf"/>
</dbReference>
<protein>
    <recommendedName>
        <fullName evidence="4">ROK family transcriptional regulator</fullName>
    </recommendedName>
</protein>
<dbReference type="OrthoDB" id="4083144at2"/>
<keyword evidence="3" id="KW-1185">Reference proteome</keyword>
<dbReference type="InterPro" id="IPR043129">
    <property type="entry name" value="ATPase_NBD"/>
</dbReference>
<sequence>MTTDAADSALNLSLVRDRNDATVLRAVRGCGAEGVSRVQLAAHTGLTAQAISKITGRLLADGLLTEAGRVGGGPGKPRTLLTLVPDARCALGAQLGRDGLRVLRVDLAGSVTGSRREAVDLRGEPGPVLDRLAELVGELTADVAADRVLGVGLACPGPLDTRSGVLHEVTGLPGWRGVRVGAELAARVGLPVLVEKDTTAGVLGRLGAENRAFVYLGDGVGAGLVLGGRVQRGARTNAGEFGHQCVELAGPPCACGARGCLEAVCLAALREGRPDRAARVLGVGVANLVRLLDLEEVVLGGDVLLGAPDRFEAAIRAELADRLPDPAWQSVTLTRAPWAAIPLGAAGVVLAGVFG</sequence>
<comment type="caution">
    <text evidence="2">The sequence shown here is derived from an EMBL/GenBank/DDBJ whole genome shotgun (WGS) entry which is preliminary data.</text>
</comment>
<evidence type="ECO:0008006" key="4">
    <source>
        <dbReference type="Google" id="ProtNLM"/>
    </source>
</evidence>
<dbReference type="AlphaFoldDB" id="A0A2V4MYT2"/>
<comment type="similarity">
    <text evidence="1">Belongs to the ROK (NagC/XylR) family.</text>
</comment>
<dbReference type="SUPFAM" id="SSF46785">
    <property type="entry name" value="Winged helix' DNA-binding domain"/>
    <property type="match status" value="1"/>
</dbReference>
<dbReference type="InterPro" id="IPR036390">
    <property type="entry name" value="WH_DNA-bd_sf"/>
</dbReference>
<proteinExistence type="inferred from homology"/>
<reference evidence="2 3" key="1">
    <citation type="submission" date="2018-03" db="EMBL/GenBank/DDBJ databases">
        <title>Bioinformatic expansion and discovery of thiopeptide antibiotics.</title>
        <authorList>
            <person name="Schwalen C.J."/>
            <person name="Hudson G.A."/>
            <person name="Mitchell D.A."/>
        </authorList>
    </citation>
    <scope>NUCLEOTIDE SEQUENCE [LARGE SCALE GENOMIC DNA]</scope>
    <source>
        <strain evidence="2 3">ATCC 21389</strain>
    </source>
</reference>
<name>A0A2V4MYT2_9ACTN</name>
<gene>
    <name evidence="2" type="ORF">C7C46_28325</name>
</gene>
<dbReference type="RefSeq" id="WP_110672782.1">
    <property type="nucleotide sequence ID" value="NZ_PYBW01000131.1"/>
</dbReference>
<evidence type="ECO:0000313" key="2">
    <source>
        <dbReference type="EMBL" id="PYC69157.1"/>
    </source>
</evidence>
<organism evidence="2 3">
    <name type="scientific">Streptomyces tateyamensis</name>
    <dbReference type="NCBI Taxonomy" id="565073"/>
    <lineage>
        <taxon>Bacteria</taxon>
        <taxon>Bacillati</taxon>
        <taxon>Actinomycetota</taxon>
        <taxon>Actinomycetes</taxon>
        <taxon>Kitasatosporales</taxon>
        <taxon>Streptomycetaceae</taxon>
        <taxon>Streptomyces</taxon>
    </lineage>
</organism>
<dbReference type="EMBL" id="PYBW01000131">
    <property type="protein sequence ID" value="PYC69157.1"/>
    <property type="molecule type" value="Genomic_DNA"/>
</dbReference>
<dbReference type="SUPFAM" id="SSF53067">
    <property type="entry name" value="Actin-like ATPase domain"/>
    <property type="match status" value="1"/>
</dbReference>
<evidence type="ECO:0000313" key="3">
    <source>
        <dbReference type="Proteomes" id="UP000248039"/>
    </source>
</evidence>
<dbReference type="Gene3D" id="3.30.420.40">
    <property type="match status" value="3"/>
</dbReference>
<dbReference type="PROSITE" id="PS01125">
    <property type="entry name" value="ROK"/>
    <property type="match status" value="1"/>
</dbReference>
<dbReference type="Proteomes" id="UP000248039">
    <property type="component" value="Unassembled WGS sequence"/>
</dbReference>
<dbReference type="InterPro" id="IPR000600">
    <property type="entry name" value="ROK"/>
</dbReference>
<dbReference type="PANTHER" id="PTHR18964:SF173">
    <property type="entry name" value="GLUCOKINASE"/>
    <property type="match status" value="1"/>
</dbReference>
<dbReference type="PANTHER" id="PTHR18964">
    <property type="entry name" value="ROK (REPRESSOR, ORF, KINASE) FAMILY"/>
    <property type="match status" value="1"/>
</dbReference>
<evidence type="ECO:0000256" key="1">
    <source>
        <dbReference type="ARBA" id="ARBA00006479"/>
    </source>
</evidence>
<accession>A0A2V4MYT2</accession>
<dbReference type="InterPro" id="IPR049874">
    <property type="entry name" value="ROK_cs"/>
</dbReference>
<dbReference type="Pfam" id="PF00480">
    <property type="entry name" value="ROK"/>
    <property type="match status" value="1"/>
</dbReference>